<evidence type="ECO:0000313" key="3">
    <source>
        <dbReference type="Proteomes" id="UP000298180"/>
    </source>
</evidence>
<keyword evidence="1" id="KW-1133">Transmembrane helix</keyword>
<sequence length="271" mass="29448">MTPAPLRQHRPVATATVSPLRWLVSWWEVIFFGAVLLVLALSPSSYRDPRMRAALARHAWTDTAPILLGFSMLSALLTVVLTRIVVVTARSYGLSQYALEMVIRVLVLELIPLTAALFVALRCTIPNGAALAEMRRTGRFQALRRAGVDPLVREVLPRMLAGAFSAITLAALSCFVAAVLAYLAVYQLTPAGLPAYTRMFSHVFNPSVSLIFTIKTVFFALAVSVIPMASGAYDDYAAAPSSRESAALQGLVRMFAVLLLLESVSLVGNYY</sequence>
<evidence type="ECO:0000313" key="2">
    <source>
        <dbReference type="EMBL" id="TFZ06511.1"/>
    </source>
</evidence>
<dbReference type="Proteomes" id="UP000298180">
    <property type="component" value="Unassembled WGS sequence"/>
</dbReference>
<dbReference type="GO" id="GO:0043190">
    <property type="term" value="C:ATP-binding cassette (ABC) transporter complex"/>
    <property type="evidence" value="ECO:0007669"/>
    <property type="project" value="InterPro"/>
</dbReference>
<feature type="transmembrane region" description="Helical" evidence="1">
    <location>
        <begin position="63"/>
        <end position="89"/>
    </location>
</feature>
<dbReference type="Pfam" id="PF02405">
    <property type="entry name" value="MlaE"/>
    <property type="match status" value="1"/>
</dbReference>
<protein>
    <submittedName>
        <fullName evidence="2">ABC transporter permease</fullName>
    </submittedName>
</protein>
<dbReference type="AlphaFoldDB" id="A0A4Z0C5F4"/>
<gene>
    <name evidence="2" type="ORF">EZ313_07715</name>
</gene>
<reference evidence="2 3" key="1">
    <citation type="submission" date="2019-03" db="EMBL/GenBank/DDBJ databases">
        <title>Ramlibacter henchirensis DSM 14656, whole genome shotgun sequence.</title>
        <authorList>
            <person name="Zhang X."/>
            <person name="Feng G."/>
            <person name="Zhu H."/>
        </authorList>
    </citation>
    <scope>NUCLEOTIDE SEQUENCE [LARGE SCALE GENOMIC DNA]</scope>
    <source>
        <strain evidence="2 3">DSM 14656</strain>
    </source>
</reference>
<comment type="caution">
    <text evidence="2">The sequence shown here is derived from an EMBL/GenBank/DDBJ whole genome shotgun (WGS) entry which is preliminary data.</text>
</comment>
<accession>A0A4Z0C5F4</accession>
<keyword evidence="1" id="KW-0812">Transmembrane</keyword>
<proteinExistence type="predicted"/>
<keyword evidence="3" id="KW-1185">Reference proteome</keyword>
<feature type="transmembrane region" description="Helical" evidence="1">
    <location>
        <begin position="208"/>
        <end position="229"/>
    </location>
</feature>
<evidence type="ECO:0000256" key="1">
    <source>
        <dbReference type="SAM" id="Phobius"/>
    </source>
</evidence>
<dbReference type="RefSeq" id="WP_135262597.1">
    <property type="nucleotide sequence ID" value="NZ_SMLM01000001.1"/>
</dbReference>
<feature type="transmembrane region" description="Helical" evidence="1">
    <location>
        <begin position="163"/>
        <end position="188"/>
    </location>
</feature>
<dbReference type="OrthoDB" id="8903628at2"/>
<feature type="transmembrane region" description="Helical" evidence="1">
    <location>
        <begin position="20"/>
        <end position="42"/>
    </location>
</feature>
<keyword evidence="1" id="KW-0472">Membrane</keyword>
<feature type="transmembrane region" description="Helical" evidence="1">
    <location>
        <begin position="101"/>
        <end position="125"/>
    </location>
</feature>
<name>A0A4Z0C5F4_9BURK</name>
<dbReference type="InterPro" id="IPR030802">
    <property type="entry name" value="Permease_MalE"/>
</dbReference>
<dbReference type="EMBL" id="SMLM01000001">
    <property type="protein sequence ID" value="TFZ06511.1"/>
    <property type="molecule type" value="Genomic_DNA"/>
</dbReference>
<organism evidence="2 3">
    <name type="scientific">Ramlibacter henchirensis</name>
    <dbReference type="NCBI Taxonomy" id="204072"/>
    <lineage>
        <taxon>Bacteria</taxon>
        <taxon>Pseudomonadati</taxon>
        <taxon>Pseudomonadota</taxon>
        <taxon>Betaproteobacteria</taxon>
        <taxon>Burkholderiales</taxon>
        <taxon>Comamonadaceae</taxon>
        <taxon>Ramlibacter</taxon>
    </lineage>
</organism>